<dbReference type="Pfam" id="PF06150">
    <property type="entry name" value="ChaB"/>
    <property type="match status" value="1"/>
</dbReference>
<dbReference type="GO" id="GO:0006353">
    <property type="term" value="P:DNA-templated transcription termination"/>
    <property type="evidence" value="ECO:0007669"/>
    <property type="project" value="InterPro"/>
</dbReference>
<dbReference type="Pfam" id="PF07498">
    <property type="entry name" value="Rho_N"/>
    <property type="match status" value="1"/>
</dbReference>
<feature type="compositionally biased region" description="Basic and acidic residues" evidence="1">
    <location>
        <begin position="11"/>
        <end position="31"/>
    </location>
</feature>
<sequence length="138" mass="15338">MPKTTSKGRAKQSELPDTLRKSSDKAQRTFAKAHDSAVKTYGEGQHAHRVAYAALKHSFEKVGDHWEEKETRGPSDERARSGGPNARGKTAEGVDTSATKDHLLSIARRLEIRGRSSMNKEELVAAIEKANRRESRKD</sequence>
<dbReference type="InterPro" id="IPR037205">
    <property type="entry name" value="ChaB_sf"/>
</dbReference>
<feature type="compositionally biased region" description="Basic and acidic residues" evidence="1">
    <location>
        <begin position="63"/>
        <end position="80"/>
    </location>
</feature>
<proteinExistence type="predicted"/>
<gene>
    <name evidence="4" type="ORF">D2E76_22620</name>
    <name evidence="3" type="ORF">ERS075527_02627</name>
</gene>
<evidence type="ECO:0000313" key="3">
    <source>
        <dbReference type="EMBL" id="CPT34764.1"/>
    </source>
</evidence>
<dbReference type="GeneID" id="93379466"/>
<dbReference type="EMBL" id="QXBN01000021">
    <property type="protein sequence ID" value="RIT32949.1"/>
    <property type="molecule type" value="Genomic_DNA"/>
</dbReference>
<name>A0A0U0Y2P7_9MYCO</name>
<evidence type="ECO:0000259" key="2">
    <source>
        <dbReference type="Pfam" id="PF07498"/>
    </source>
</evidence>
<dbReference type="AlphaFoldDB" id="A0A0U0Y2P7"/>
<dbReference type="Gene3D" id="1.10.1740.70">
    <property type="entry name" value="ChaB"/>
    <property type="match status" value="1"/>
</dbReference>
<accession>A0A0U0Y2P7</accession>
<dbReference type="InterPro" id="IPR009317">
    <property type="entry name" value="ChaB"/>
</dbReference>
<dbReference type="RefSeq" id="WP_005079526.1">
    <property type="nucleotide sequence ID" value="NZ_CM125927.1"/>
</dbReference>
<dbReference type="EMBL" id="CSUW01000006">
    <property type="protein sequence ID" value="CPT34764.1"/>
    <property type="molecule type" value="Genomic_DNA"/>
</dbReference>
<evidence type="ECO:0000313" key="4">
    <source>
        <dbReference type="EMBL" id="RIT32949.1"/>
    </source>
</evidence>
<feature type="region of interest" description="Disordered" evidence="1">
    <location>
        <begin position="1"/>
        <end position="31"/>
    </location>
</feature>
<dbReference type="Proteomes" id="UP000284557">
    <property type="component" value="Unassembled WGS sequence"/>
</dbReference>
<feature type="compositionally biased region" description="Basic residues" evidence="1">
    <location>
        <begin position="1"/>
        <end position="10"/>
    </location>
</feature>
<feature type="region of interest" description="Disordered" evidence="1">
    <location>
        <begin position="63"/>
        <end position="102"/>
    </location>
</feature>
<dbReference type="Proteomes" id="UP000038487">
    <property type="component" value="Unassembled WGS sequence"/>
</dbReference>
<dbReference type="InterPro" id="IPR011112">
    <property type="entry name" value="Rho-like_N"/>
</dbReference>
<reference evidence="3 5" key="1">
    <citation type="submission" date="2015-03" db="EMBL/GenBank/DDBJ databases">
        <authorList>
            <consortium name="Pathogen Informatics"/>
            <person name="Murphy D."/>
        </authorList>
    </citation>
    <scope>NUCLEOTIDE SEQUENCE [LARGE SCALE GENOMIC DNA]</scope>
    <source>
        <strain evidence="3 5">PAP036</strain>
    </source>
</reference>
<protein>
    <submittedName>
        <fullName evidence="4">Cation transport regulator ChaB</fullName>
    </submittedName>
    <submittedName>
        <fullName evidence="3">ChaB family protein</fullName>
    </submittedName>
</protein>
<evidence type="ECO:0000256" key="1">
    <source>
        <dbReference type="SAM" id="MobiDB-lite"/>
    </source>
</evidence>
<comment type="caution">
    <text evidence="3">The sequence shown here is derived from an EMBL/GenBank/DDBJ whole genome shotgun (WGS) entry which is preliminary data.</text>
</comment>
<feature type="domain" description="Rho termination factor-like N-terminal" evidence="2">
    <location>
        <begin position="103"/>
        <end position="131"/>
    </location>
</feature>
<reference evidence="4 6" key="2">
    <citation type="submission" date="2018-08" db="EMBL/GenBank/DDBJ databases">
        <title>Linezolid Resistance in Mycobacterium abscessus: MIC Distribution and Comprehensive Investigation of Resistance Mechanisms.</title>
        <authorList>
            <person name="Ye M."/>
            <person name="Xu L."/>
            <person name="Zou Y."/>
            <person name="Li B."/>
            <person name="Guo Q."/>
            <person name="Zhang Y."/>
            <person name="Zhan M."/>
            <person name="Xu B."/>
            <person name="Yu F."/>
            <person name="Zhang Z."/>
            <person name="Chu H."/>
        </authorList>
    </citation>
    <scope>NUCLEOTIDE SEQUENCE [LARGE SCALE GENOMIC DNA]</scope>
    <source>
        <strain evidence="4 6">G143</strain>
    </source>
</reference>
<evidence type="ECO:0000313" key="6">
    <source>
        <dbReference type="Proteomes" id="UP000284557"/>
    </source>
</evidence>
<organism evidence="3 5">
    <name type="scientific">Mycobacteroides abscessus</name>
    <dbReference type="NCBI Taxonomy" id="36809"/>
    <lineage>
        <taxon>Bacteria</taxon>
        <taxon>Bacillati</taxon>
        <taxon>Actinomycetota</taxon>
        <taxon>Actinomycetes</taxon>
        <taxon>Mycobacteriales</taxon>
        <taxon>Mycobacteriaceae</taxon>
        <taxon>Mycobacteroides</taxon>
    </lineage>
</organism>
<evidence type="ECO:0000313" key="5">
    <source>
        <dbReference type="Proteomes" id="UP000038487"/>
    </source>
</evidence>
<dbReference type="SUPFAM" id="SSF140376">
    <property type="entry name" value="ChaB-like"/>
    <property type="match status" value="1"/>
</dbReference>